<feature type="disulfide bond" evidence="18">
    <location>
        <begin position="213"/>
        <end position="247"/>
    </location>
</feature>
<dbReference type="CDD" id="cd00693">
    <property type="entry name" value="secretory_peroxidase"/>
    <property type="match status" value="1"/>
</dbReference>
<keyword evidence="5 19" id="KW-0575">Peroxidase</keyword>
<dbReference type="PROSITE" id="PS00436">
    <property type="entry name" value="PEROXIDASE_2"/>
    <property type="match status" value="1"/>
</dbReference>
<evidence type="ECO:0000256" key="19">
    <source>
        <dbReference type="RuleBase" id="RU362060"/>
    </source>
</evidence>
<dbReference type="PROSITE" id="PS50873">
    <property type="entry name" value="PEROXIDASE_4"/>
    <property type="match status" value="1"/>
</dbReference>
<dbReference type="PRINTS" id="PR00461">
    <property type="entry name" value="PLPEROXIDASE"/>
</dbReference>
<name>A0AAW0KZS8_QUESU</name>
<dbReference type="EC" id="1.11.1.7" evidence="3 19"/>
<feature type="binding site" evidence="16">
    <location>
        <position position="76"/>
    </location>
    <ligand>
        <name>Ca(2+)</name>
        <dbReference type="ChEBI" id="CHEBI:29108"/>
        <label>1</label>
    </ligand>
</feature>
<evidence type="ECO:0000256" key="10">
    <source>
        <dbReference type="ARBA" id="ARBA00023002"/>
    </source>
</evidence>
<feature type="binding site" evidence="16">
    <location>
        <position position="260"/>
    </location>
    <ligand>
        <name>Ca(2+)</name>
        <dbReference type="ChEBI" id="CHEBI:29108"/>
        <label>2</label>
    </ligand>
</feature>
<dbReference type="InterPro" id="IPR010255">
    <property type="entry name" value="Haem_peroxidase_sf"/>
</dbReference>
<feature type="binding site" evidence="16">
    <location>
        <position position="80"/>
    </location>
    <ligand>
        <name>Ca(2+)</name>
        <dbReference type="ChEBI" id="CHEBI:29108"/>
        <label>1</label>
    </ligand>
</feature>
<dbReference type="AlphaFoldDB" id="A0AAW0KZS8"/>
<keyword evidence="11 16" id="KW-0408">Iron</keyword>
<dbReference type="GO" id="GO:0005576">
    <property type="term" value="C:extracellular region"/>
    <property type="evidence" value="ECO:0007669"/>
    <property type="project" value="UniProtKB-SubCell"/>
</dbReference>
<evidence type="ECO:0000256" key="6">
    <source>
        <dbReference type="ARBA" id="ARBA00022617"/>
    </source>
</evidence>
<evidence type="ECO:0000256" key="15">
    <source>
        <dbReference type="PIRSR" id="PIRSR600823-2"/>
    </source>
</evidence>
<feature type="binding site" evidence="16">
    <location>
        <position position="207"/>
    </location>
    <ligand>
        <name>Ca(2+)</name>
        <dbReference type="ChEBI" id="CHEBI:29108"/>
        <label>2</label>
    </ligand>
</feature>
<proteinExistence type="inferred from homology"/>
<comment type="cofactor">
    <cofactor evidence="16 19">
        <name>Ca(2+)</name>
        <dbReference type="ChEBI" id="CHEBI:29108"/>
    </cofactor>
    <text evidence="16 19">Binds 2 calcium ions per subunit.</text>
</comment>
<keyword evidence="9 16" id="KW-0106">Calcium</keyword>
<dbReference type="GO" id="GO:0140825">
    <property type="term" value="F:lactoperoxidase activity"/>
    <property type="evidence" value="ECO:0007669"/>
    <property type="project" value="UniProtKB-EC"/>
</dbReference>
<feature type="domain" description="Plant heme peroxidase family profile" evidence="20">
    <location>
        <begin position="29"/>
        <end position="343"/>
    </location>
</feature>
<dbReference type="InterPro" id="IPR033905">
    <property type="entry name" value="Secretory_peroxidase"/>
</dbReference>
<dbReference type="SUPFAM" id="SSF48113">
    <property type="entry name" value="Heme-dependent peroxidases"/>
    <property type="match status" value="2"/>
</dbReference>
<evidence type="ECO:0000256" key="4">
    <source>
        <dbReference type="ARBA" id="ARBA00022525"/>
    </source>
</evidence>
<feature type="binding site" evidence="16">
    <location>
        <position position="268"/>
    </location>
    <ligand>
        <name>Ca(2+)</name>
        <dbReference type="ChEBI" id="CHEBI:29108"/>
        <label>2</label>
    </ligand>
</feature>
<evidence type="ECO:0000313" key="22">
    <source>
        <dbReference type="Proteomes" id="UP000237347"/>
    </source>
</evidence>
<evidence type="ECO:0000256" key="5">
    <source>
        <dbReference type="ARBA" id="ARBA00022559"/>
    </source>
</evidence>
<sequence length="380" mass="41598">MASGHFSHILILFTFLLLALSASLVHGQGTRVGFYSAACPRVESIVRSTVQSHFRSDPTVAPGLLRMLFHDCFVQGCDASILISGSNTERTAGPNLLLRGYEVIDDARHNLKLHALALVWLIINPPLGLMMQTNGPSWVVPLGRRDGRVSLASDTANLPAFTDSVDVQKQKFSALGLNTQDLVALAGNISLTQAGKVLTFCNERGHTIGTSACRFFQYRMYNFTKVGNGAVDPSIDPSFLPQLRGLCPQNGDDSKRVALDTGSPNRFDTSYFTNLRNGRGVLESDQMLWTDASTKTIVQRFLMGLSFNLEFRKSMIKMSNIGVNGSSWVVPTGRRDRRVSLVTDAENLPAFNDSIDLQKQKFSALGLNTQDLVVLIGNLT</sequence>
<keyword evidence="12 18" id="KW-1015">Disulfide bond</keyword>
<comment type="similarity">
    <text evidence="19">Belongs to the peroxidase family. Classical plant (class III) peroxidase subfamily.</text>
</comment>
<dbReference type="InterPro" id="IPR000823">
    <property type="entry name" value="Peroxidase_pln"/>
</dbReference>
<feature type="binding site" evidence="16">
    <location>
        <position position="78"/>
    </location>
    <ligand>
        <name>Ca(2+)</name>
        <dbReference type="ChEBI" id="CHEBI:29108"/>
        <label>1</label>
    </ligand>
</feature>
<dbReference type="Gene3D" id="1.10.520.10">
    <property type="match status" value="2"/>
</dbReference>
<evidence type="ECO:0000256" key="13">
    <source>
        <dbReference type="ARBA" id="ARBA00023324"/>
    </source>
</evidence>
<evidence type="ECO:0000256" key="14">
    <source>
        <dbReference type="PIRSR" id="PIRSR600823-1"/>
    </source>
</evidence>
<reference evidence="21 22" key="1">
    <citation type="journal article" date="2018" name="Sci. Data">
        <title>The draft genome sequence of cork oak.</title>
        <authorList>
            <person name="Ramos A.M."/>
            <person name="Usie A."/>
            <person name="Barbosa P."/>
            <person name="Barros P.M."/>
            <person name="Capote T."/>
            <person name="Chaves I."/>
            <person name="Simoes F."/>
            <person name="Abreu I."/>
            <person name="Carrasquinho I."/>
            <person name="Faro C."/>
            <person name="Guimaraes J.B."/>
            <person name="Mendonca D."/>
            <person name="Nobrega F."/>
            <person name="Rodrigues L."/>
            <person name="Saibo N.J.M."/>
            <person name="Varela M.C."/>
            <person name="Egas C."/>
            <person name="Matos J."/>
            <person name="Miguel C.M."/>
            <person name="Oliveira M.M."/>
            <person name="Ricardo C.P."/>
            <person name="Goncalves S."/>
        </authorList>
    </citation>
    <scope>NUCLEOTIDE SEQUENCE [LARGE SCALE GENOMIC DNA]</scope>
    <source>
        <strain evidence="22">cv. HL8</strain>
    </source>
</reference>
<comment type="caution">
    <text evidence="21">The sequence shown here is derived from an EMBL/GenBank/DDBJ whole genome shotgun (WGS) entry which is preliminary data.</text>
</comment>
<evidence type="ECO:0000256" key="8">
    <source>
        <dbReference type="ARBA" id="ARBA00022729"/>
    </source>
</evidence>
<dbReference type="InterPro" id="IPR002016">
    <property type="entry name" value="Haem_peroxidase"/>
</dbReference>
<keyword evidence="6 19" id="KW-0349">Heme</keyword>
<dbReference type="GO" id="GO:0046872">
    <property type="term" value="F:metal ion binding"/>
    <property type="evidence" value="ECO:0007669"/>
    <property type="project" value="UniProtKB-UniRule"/>
</dbReference>
<evidence type="ECO:0000256" key="18">
    <source>
        <dbReference type="PIRSR" id="PIRSR600823-5"/>
    </source>
</evidence>
<dbReference type="GO" id="GO:0042744">
    <property type="term" value="P:hydrogen peroxide catabolic process"/>
    <property type="evidence" value="ECO:0007669"/>
    <property type="project" value="UniProtKB-KW"/>
</dbReference>
<dbReference type="Pfam" id="PF00141">
    <property type="entry name" value="peroxidase"/>
    <property type="match status" value="2"/>
</dbReference>
<keyword evidence="22" id="KW-1185">Reference proteome</keyword>
<gene>
    <name evidence="21" type="primary">PNC2_0</name>
    <name evidence="21" type="ORF">CFP56_010330</name>
</gene>
<feature type="signal peptide" evidence="19">
    <location>
        <begin position="1"/>
        <end position="27"/>
    </location>
</feature>
<dbReference type="GO" id="GO:0006979">
    <property type="term" value="P:response to oxidative stress"/>
    <property type="evidence" value="ECO:0007669"/>
    <property type="project" value="UniProtKB-UniRule"/>
</dbReference>
<dbReference type="PANTHER" id="PTHR31235">
    <property type="entry name" value="PEROXIDASE 25-RELATED"/>
    <property type="match status" value="1"/>
</dbReference>
<evidence type="ECO:0000256" key="2">
    <source>
        <dbReference type="ARBA" id="ARBA00002322"/>
    </source>
</evidence>
<feature type="binding site" evidence="16">
    <location>
        <position position="74"/>
    </location>
    <ligand>
        <name>Ca(2+)</name>
        <dbReference type="ChEBI" id="CHEBI:29108"/>
        <label>1</label>
    </ligand>
</feature>
<evidence type="ECO:0000256" key="11">
    <source>
        <dbReference type="ARBA" id="ARBA00023004"/>
    </source>
</evidence>
<evidence type="ECO:0000256" key="7">
    <source>
        <dbReference type="ARBA" id="ARBA00022723"/>
    </source>
</evidence>
<evidence type="ECO:0000256" key="3">
    <source>
        <dbReference type="ARBA" id="ARBA00012313"/>
    </source>
</evidence>
<evidence type="ECO:0000313" key="21">
    <source>
        <dbReference type="EMBL" id="KAK7844794.1"/>
    </source>
</evidence>
<dbReference type="PRINTS" id="PR00458">
    <property type="entry name" value="PEROXIDASE"/>
</dbReference>
<feature type="chain" id="PRO_5043101087" description="Peroxidase" evidence="19">
    <location>
        <begin position="28"/>
        <end position="380"/>
    </location>
</feature>
<feature type="binding site" evidence="15">
    <location>
        <position position="159"/>
    </location>
    <ligand>
        <name>substrate</name>
    </ligand>
</feature>
<dbReference type="InterPro" id="IPR019794">
    <property type="entry name" value="Peroxidases_AS"/>
</dbReference>
<dbReference type="Proteomes" id="UP000237347">
    <property type="component" value="Unassembled WGS sequence"/>
</dbReference>
<feature type="site" description="Transition state stabilizer" evidence="17">
    <location>
        <position position="66"/>
    </location>
</feature>
<comment type="subcellular location">
    <subcellularLocation>
        <location evidence="19">Secreted</location>
    </subcellularLocation>
</comment>
<dbReference type="GO" id="GO:0020037">
    <property type="term" value="F:heme binding"/>
    <property type="evidence" value="ECO:0007669"/>
    <property type="project" value="UniProtKB-UniRule"/>
</dbReference>
<keyword evidence="8 19" id="KW-0732">Signal</keyword>
<evidence type="ECO:0000256" key="12">
    <source>
        <dbReference type="ARBA" id="ARBA00023157"/>
    </source>
</evidence>
<keyword evidence="13 19" id="KW-0376">Hydrogen peroxide</keyword>
<protein>
    <recommendedName>
        <fullName evidence="3 19">Peroxidase</fullName>
        <ecNumber evidence="3 19">1.11.1.7</ecNumber>
    </recommendedName>
</protein>
<keyword evidence="4 19" id="KW-0964">Secreted</keyword>
<keyword evidence="7 16" id="KW-0479">Metal-binding</keyword>
<comment type="catalytic activity">
    <reaction evidence="1 19">
        <text>2 a phenolic donor + H2O2 = 2 a phenolic radical donor + 2 H2O</text>
        <dbReference type="Rhea" id="RHEA:56136"/>
        <dbReference type="ChEBI" id="CHEBI:15377"/>
        <dbReference type="ChEBI" id="CHEBI:16240"/>
        <dbReference type="ChEBI" id="CHEBI:139520"/>
        <dbReference type="ChEBI" id="CHEBI:139521"/>
        <dbReference type="EC" id="1.11.1.7"/>
    </reaction>
</comment>
<feature type="binding site" evidence="16">
    <location>
        <position position="89"/>
    </location>
    <ligand>
        <name>Ca(2+)</name>
        <dbReference type="ChEBI" id="CHEBI:29108"/>
        <label>1</label>
    </ligand>
</feature>
<feature type="binding site" evidence="16">
    <location>
        <position position="71"/>
    </location>
    <ligand>
        <name>Ca(2+)</name>
        <dbReference type="ChEBI" id="CHEBI:29108"/>
        <label>1</label>
    </ligand>
</feature>
<comment type="function">
    <text evidence="2">Removal of H(2)O(2), oxidation of toxic reductants, biosynthesis and degradation of lignin, suberization, auxin catabolism, response to environmental stresses such as wounding, pathogen attack and oxidative stress. These functions might be dependent on each isozyme/isoform in each plant tissue.</text>
</comment>
<dbReference type="Gene3D" id="1.10.420.10">
    <property type="entry name" value="Peroxidase, domain 2"/>
    <property type="match status" value="2"/>
</dbReference>
<organism evidence="21 22">
    <name type="scientific">Quercus suber</name>
    <name type="common">Cork oak</name>
    <dbReference type="NCBI Taxonomy" id="58331"/>
    <lineage>
        <taxon>Eukaryota</taxon>
        <taxon>Viridiplantae</taxon>
        <taxon>Streptophyta</taxon>
        <taxon>Embryophyta</taxon>
        <taxon>Tracheophyta</taxon>
        <taxon>Spermatophyta</taxon>
        <taxon>Magnoliopsida</taxon>
        <taxon>eudicotyledons</taxon>
        <taxon>Gunneridae</taxon>
        <taxon>Pentapetalae</taxon>
        <taxon>rosids</taxon>
        <taxon>fabids</taxon>
        <taxon>Fagales</taxon>
        <taxon>Fagaceae</taxon>
        <taxon>Quercus</taxon>
    </lineage>
</organism>
<feature type="disulfide bond" evidence="18">
    <location>
        <begin position="72"/>
        <end position="77"/>
    </location>
</feature>
<evidence type="ECO:0000256" key="17">
    <source>
        <dbReference type="PIRSR" id="PIRSR600823-4"/>
    </source>
</evidence>
<evidence type="ECO:0000256" key="9">
    <source>
        <dbReference type="ARBA" id="ARBA00022837"/>
    </source>
</evidence>
<accession>A0AAW0KZS8</accession>
<evidence type="ECO:0000259" key="20">
    <source>
        <dbReference type="PROSITE" id="PS50873"/>
    </source>
</evidence>
<dbReference type="FunFam" id="1.10.420.10:FF:000010">
    <property type="entry name" value="Peroxidase"/>
    <property type="match status" value="1"/>
</dbReference>
<feature type="active site" description="Proton acceptor" evidence="14">
    <location>
        <position position="70"/>
    </location>
</feature>
<evidence type="ECO:0000256" key="1">
    <source>
        <dbReference type="ARBA" id="ARBA00000189"/>
    </source>
</evidence>
<feature type="binding site" description="axial binding residue" evidence="16">
    <location>
        <position position="206"/>
    </location>
    <ligand>
        <name>heme b</name>
        <dbReference type="ChEBI" id="CHEBI:60344"/>
    </ligand>
    <ligandPart>
        <name>Fe</name>
        <dbReference type="ChEBI" id="CHEBI:18248"/>
    </ligandPart>
</feature>
<evidence type="ECO:0000256" key="16">
    <source>
        <dbReference type="PIRSR" id="PIRSR600823-3"/>
    </source>
</evidence>
<keyword evidence="10 19" id="KW-0560">Oxidoreductase</keyword>
<comment type="cofactor">
    <cofactor evidence="16 19">
        <name>heme b</name>
        <dbReference type="ChEBI" id="CHEBI:60344"/>
    </cofactor>
    <text evidence="16 19">Binds 1 heme b (iron(II)-protoporphyrin IX) group per subunit.</text>
</comment>
<dbReference type="EMBL" id="PKMF04000179">
    <property type="protein sequence ID" value="KAK7844794.1"/>
    <property type="molecule type" value="Genomic_DNA"/>
</dbReference>